<gene>
    <name evidence="5" type="ORF">F6R98_00330</name>
</gene>
<reference evidence="5 6" key="1">
    <citation type="submission" date="2019-09" db="EMBL/GenBank/DDBJ databases">
        <title>Ecophysiology of the spiral-shaped methanotroph Methylospira mobilis as revealed by the complete genome sequence.</title>
        <authorList>
            <person name="Oshkin I.Y."/>
            <person name="Dedysh S.N."/>
            <person name="Miroshnikov K."/>
            <person name="Danilova O.V."/>
            <person name="Hakobyan A."/>
            <person name="Liesack W."/>
        </authorList>
    </citation>
    <scope>NUCLEOTIDE SEQUENCE [LARGE SCALE GENOMIC DNA]</scope>
    <source>
        <strain evidence="5 6">Shm1</strain>
    </source>
</reference>
<dbReference type="AlphaFoldDB" id="A0A5Q0BGJ9"/>
<evidence type="ECO:0000313" key="6">
    <source>
        <dbReference type="Proteomes" id="UP000325755"/>
    </source>
</evidence>
<evidence type="ECO:0000256" key="4">
    <source>
        <dbReference type="ARBA" id="ARBA00022842"/>
    </source>
</evidence>
<evidence type="ECO:0000313" key="5">
    <source>
        <dbReference type="EMBL" id="QFY41248.1"/>
    </source>
</evidence>
<dbReference type="InterPro" id="IPR036412">
    <property type="entry name" value="HAD-like_sf"/>
</dbReference>
<keyword evidence="6" id="KW-1185">Reference proteome</keyword>
<dbReference type="KEGG" id="mmob:F6R98_00330"/>
<name>A0A5Q0BGJ9_9GAMM</name>
<dbReference type="Gene3D" id="3.40.50.1000">
    <property type="entry name" value="HAD superfamily/HAD-like"/>
    <property type="match status" value="1"/>
</dbReference>
<dbReference type="InterPro" id="IPR023214">
    <property type="entry name" value="HAD_sf"/>
</dbReference>
<dbReference type="PANTHER" id="PTHR46193:SF10">
    <property type="entry name" value="6-PHOSPHOGLUCONATE PHOSPHATASE"/>
    <property type="match status" value="1"/>
</dbReference>
<dbReference type="GO" id="GO:0046872">
    <property type="term" value="F:metal ion binding"/>
    <property type="evidence" value="ECO:0007669"/>
    <property type="project" value="UniProtKB-KW"/>
</dbReference>
<keyword evidence="3" id="KW-0479">Metal-binding</keyword>
<dbReference type="OrthoDB" id="9800058at2"/>
<protein>
    <submittedName>
        <fullName evidence="5">HAD-IA family hydrolase</fullName>
    </submittedName>
</protein>
<keyword evidence="4" id="KW-0460">Magnesium</keyword>
<evidence type="ECO:0000256" key="2">
    <source>
        <dbReference type="ARBA" id="ARBA00006171"/>
    </source>
</evidence>
<proteinExistence type="inferred from homology"/>
<accession>A0A5Q0BGJ9</accession>
<dbReference type="NCBIfam" id="TIGR01509">
    <property type="entry name" value="HAD-SF-IA-v3"/>
    <property type="match status" value="1"/>
</dbReference>
<dbReference type="CDD" id="cd07526">
    <property type="entry name" value="HAD_BPGM_like"/>
    <property type="match status" value="1"/>
</dbReference>
<keyword evidence="5" id="KW-0378">Hydrolase</keyword>
<dbReference type="PANTHER" id="PTHR46193">
    <property type="entry name" value="6-PHOSPHOGLUCONATE PHOSPHATASE"/>
    <property type="match status" value="1"/>
</dbReference>
<dbReference type="SUPFAM" id="SSF56784">
    <property type="entry name" value="HAD-like"/>
    <property type="match status" value="1"/>
</dbReference>
<dbReference type="RefSeq" id="WP_153247225.1">
    <property type="nucleotide sequence ID" value="NZ_CP044205.1"/>
</dbReference>
<comment type="cofactor">
    <cofactor evidence="1">
        <name>Mg(2+)</name>
        <dbReference type="ChEBI" id="CHEBI:18420"/>
    </cofactor>
</comment>
<dbReference type="SFLD" id="SFLDS00003">
    <property type="entry name" value="Haloacid_Dehalogenase"/>
    <property type="match status" value="1"/>
</dbReference>
<comment type="similarity">
    <text evidence="2">Belongs to the HAD-like hydrolase superfamily. CbbY/CbbZ/Gph/YieH family.</text>
</comment>
<dbReference type="InParanoid" id="A0A5Q0BGJ9"/>
<dbReference type="EMBL" id="CP044205">
    <property type="protein sequence ID" value="QFY41248.1"/>
    <property type="molecule type" value="Genomic_DNA"/>
</dbReference>
<dbReference type="GO" id="GO:0016787">
    <property type="term" value="F:hydrolase activity"/>
    <property type="evidence" value="ECO:0007669"/>
    <property type="project" value="UniProtKB-KW"/>
</dbReference>
<dbReference type="SFLD" id="SFLDG01129">
    <property type="entry name" value="C1.5:_HAD__Beta-PGM__Phosphata"/>
    <property type="match status" value="1"/>
</dbReference>
<evidence type="ECO:0000256" key="3">
    <source>
        <dbReference type="ARBA" id="ARBA00022723"/>
    </source>
</evidence>
<dbReference type="Pfam" id="PF00702">
    <property type="entry name" value="Hydrolase"/>
    <property type="match status" value="1"/>
</dbReference>
<dbReference type="Gene3D" id="1.10.150.240">
    <property type="entry name" value="Putative phosphatase, domain 2"/>
    <property type="match status" value="1"/>
</dbReference>
<dbReference type="Proteomes" id="UP000325755">
    <property type="component" value="Chromosome"/>
</dbReference>
<dbReference type="InterPro" id="IPR023198">
    <property type="entry name" value="PGP-like_dom2"/>
</dbReference>
<organism evidence="5 6">
    <name type="scientific">Candidatus Methylospira mobilis</name>
    <dbReference type="NCBI Taxonomy" id="1808979"/>
    <lineage>
        <taxon>Bacteria</taxon>
        <taxon>Pseudomonadati</taxon>
        <taxon>Pseudomonadota</taxon>
        <taxon>Gammaproteobacteria</taxon>
        <taxon>Methylococcales</taxon>
        <taxon>Methylococcaceae</taxon>
        <taxon>Candidatus Methylospira</taxon>
    </lineage>
</organism>
<sequence length="216" mass="23667">MKTPFDAVIFDSDGTLVDSESLGNQILVDYVAELGLSMSLEEAITQFRGGKMADTLLYIEQRLGKRLPGNFVVELRARMVTVFNESLKPMPGVKAVLQGLQLPFCVASSGPREKIELSLRATGLLPYFRGRIFSAYELGRWKPEPDIFLHAAKAMAAAPERCAVVEDSVKGVKAGIAAGMTVFGYAPLANNARLEGLGVRLFTHMDELLPLLQYEE</sequence>
<dbReference type="InterPro" id="IPR051600">
    <property type="entry name" value="Beta-PGM-like"/>
</dbReference>
<evidence type="ECO:0000256" key="1">
    <source>
        <dbReference type="ARBA" id="ARBA00001946"/>
    </source>
</evidence>
<dbReference type="InterPro" id="IPR006439">
    <property type="entry name" value="HAD-SF_hydro_IA"/>
</dbReference>